<dbReference type="Pfam" id="PF04324">
    <property type="entry name" value="Fer2_BFD"/>
    <property type="match status" value="1"/>
</dbReference>
<dbReference type="SUPFAM" id="SSF53335">
    <property type="entry name" value="S-adenosyl-L-methionine-dependent methyltransferases"/>
    <property type="match status" value="1"/>
</dbReference>
<dbReference type="PANTHER" id="PTHR42994:SF2">
    <property type="entry name" value="PEPTIDASE"/>
    <property type="match status" value="1"/>
</dbReference>
<dbReference type="InterPro" id="IPR011650">
    <property type="entry name" value="Peptidase_M20_dimer"/>
</dbReference>
<evidence type="ECO:0000256" key="1">
    <source>
        <dbReference type="ARBA" id="ARBA00001947"/>
    </source>
</evidence>
<dbReference type="InterPro" id="IPR007419">
    <property type="entry name" value="BFD-like_2Fe2S-bd_dom"/>
</dbReference>
<comment type="caution">
    <text evidence="10">The sequence shown here is derived from an EMBL/GenBank/DDBJ whole genome shotgun (WGS) entry which is preliminary data.</text>
</comment>
<dbReference type="InterPro" id="IPR002933">
    <property type="entry name" value="Peptidase_M20"/>
</dbReference>
<evidence type="ECO:0000256" key="3">
    <source>
        <dbReference type="ARBA" id="ARBA00022603"/>
    </source>
</evidence>
<dbReference type="SUPFAM" id="SSF55031">
    <property type="entry name" value="Bacterial exopeptidase dimerisation domain"/>
    <property type="match status" value="1"/>
</dbReference>
<feature type="domain" description="DNA methylase N-4/N-6" evidence="7">
    <location>
        <begin position="706"/>
        <end position="941"/>
    </location>
</feature>
<dbReference type="InterPro" id="IPR002052">
    <property type="entry name" value="DNA_methylase_N6_adenine_CS"/>
</dbReference>
<dbReference type="InterPro" id="IPR036264">
    <property type="entry name" value="Bact_exopeptidase_dim_dom"/>
</dbReference>
<dbReference type="SUPFAM" id="SSF53187">
    <property type="entry name" value="Zn-dependent exopeptidases"/>
    <property type="match status" value="1"/>
</dbReference>
<feature type="domain" description="Peptidase M20 dimerisation" evidence="9">
    <location>
        <begin position="191"/>
        <end position="294"/>
    </location>
</feature>
<dbReference type="PROSITE" id="PS00092">
    <property type="entry name" value="N6_MTASE"/>
    <property type="match status" value="1"/>
</dbReference>
<dbReference type="Gene3D" id="3.30.70.360">
    <property type="match status" value="1"/>
</dbReference>
<dbReference type="PRINTS" id="PR00508">
    <property type="entry name" value="S21N4MTFRASE"/>
</dbReference>
<organism evidence="10 11">
    <name type="scientific">Durusdinium trenchii</name>
    <dbReference type="NCBI Taxonomy" id="1381693"/>
    <lineage>
        <taxon>Eukaryota</taxon>
        <taxon>Sar</taxon>
        <taxon>Alveolata</taxon>
        <taxon>Dinophyceae</taxon>
        <taxon>Suessiales</taxon>
        <taxon>Symbiodiniaceae</taxon>
        <taxon>Durusdinium</taxon>
    </lineage>
</organism>
<gene>
    <name evidence="10" type="ORF">SCF082_LOCUS34572</name>
</gene>
<evidence type="ECO:0000256" key="4">
    <source>
        <dbReference type="ARBA" id="ARBA00022679"/>
    </source>
</evidence>
<name>A0ABP0P132_9DINO</name>
<feature type="region of interest" description="Disordered" evidence="6">
    <location>
        <begin position="951"/>
        <end position="971"/>
    </location>
</feature>
<keyword evidence="4" id="KW-0808">Transferase</keyword>
<dbReference type="EMBL" id="CAXAMM010031824">
    <property type="protein sequence ID" value="CAK9068779.1"/>
    <property type="molecule type" value="Genomic_DNA"/>
</dbReference>
<dbReference type="GO" id="GO:0032259">
    <property type="term" value="P:methylation"/>
    <property type="evidence" value="ECO:0007669"/>
    <property type="project" value="UniProtKB-KW"/>
</dbReference>
<dbReference type="InterPro" id="IPR041854">
    <property type="entry name" value="BFD-like_2Fe2S-bd_dom_sf"/>
</dbReference>
<dbReference type="Gene3D" id="1.10.10.1100">
    <property type="entry name" value="BFD-like [2Fe-2S]-binding domain"/>
    <property type="match status" value="1"/>
</dbReference>
<dbReference type="InterPro" id="IPR002941">
    <property type="entry name" value="DNA_methylase_N4/N6"/>
</dbReference>
<keyword evidence="3 10" id="KW-0489">Methyltransferase</keyword>
<feature type="domain" description="BFD-like [2Fe-2S]-binding" evidence="8">
    <location>
        <begin position="411"/>
        <end position="459"/>
    </location>
</feature>
<dbReference type="Pfam" id="PF01555">
    <property type="entry name" value="N6_N4_Mtase"/>
    <property type="match status" value="1"/>
</dbReference>
<dbReference type="Gene3D" id="3.40.50.150">
    <property type="entry name" value="Vaccinia Virus protein VP39"/>
    <property type="match status" value="1"/>
</dbReference>
<dbReference type="Pfam" id="PF01546">
    <property type="entry name" value="Peptidase_M20"/>
    <property type="match status" value="1"/>
</dbReference>
<accession>A0ABP0P132</accession>
<evidence type="ECO:0000259" key="9">
    <source>
        <dbReference type="Pfam" id="PF07687"/>
    </source>
</evidence>
<keyword evidence="11" id="KW-1185">Reference proteome</keyword>
<dbReference type="InterPro" id="IPR029063">
    <property type="entry name" value="SAM-dependent_MTases_sf"/>
</dbReference>
<dbReference type="InterPro" id="IPR001091">
    <property type="entry name" value="RM_Methyltransferase"/>
</dbReference>
<evidence type="ECO:0000259" key="7">
    <source>
        <dbReference type="Pfam" id="PF01555"/>
    </source>
</evidence>
<comment type="cofactor">
    <cofactor evidence="1">
        <name>Zn(2+)</name>
        <dbReference type="ChEBI" id="CHEBI:29105"/>
    </cofactor>
</comment>
<dbReference type="PANTHER" id="PTHR42994">
    <property type="entry name" value="PEPTIDASE T"/>
    <property type="match status" value="1"/>
</dbReference>
<proteinExistence type="inferred from homology"/>
<dbReference type="Pfam" id="PF07687">
    <property type="entry name" value="M20_dimer"/>
    <property type="match status" value="1"/>
</dbReference>
<dbReference type="GO" id="GO:0008168">
    <property type="term" value="F:methyltransferase activity"/>
    <property type="evidence" value="ECO:0007669"/>
    <property type="project" value="UniProtKB-KW"/>
</dbReference>
<evidence type="ECO:0000256" key="6">
    <source>
        <dbReference type="SAM" id="MobiDB-lite"/>
    </source>
</evidence>
<evidence type="ECO:0000313" key="11">
    <source>
        <dbReference type="Proteomes" id="UP001642464"/>
    </source>
</evidence>
<dbReference type="Proteomes" id="UP001642464">
    <property type="component" value="Unassembled WGS sequence"/>
</dbReference>
<keyword evidence="5" id="KW-0862">Zinc</keyword>
<evidence type="ECO:0000256" key="2">
    <source>
        <dbReference type="ARBA" id="ARBA00006594"/>
    </source>
</evidence>
<evidence type="ECO:0000256" key="5">
    <source>
        <dbReference type="ARBA" id="ARBA00022833"/>
    </source>
</evidence>
<evidence type="ECO:0000259" key="8">
    <source>
        <dbReference type="Pfam" id="PF04324"/>
    </source>
</evidence>
<protein>
    <submittedName>
        <fullName evidence="10">Modification methylase HpaI (M.HpaI) (Adenine-specific methyltransferase HpaI)</fullName>
    </submittedName>
</protein>
<reference evidence="10 11" key="1">
    <citation type="submission" date="2024-02" db="EMBL/GenBank/DDBJ databases">
        <authorList>
            <person name="Chen Y."/>
            <person name="Shah S."/>
            <person name="Dougan E. K."/>
            <person name="Thang M."/>
            <person name="Chan C."/>
        </authorList>
    </citation>
    <scope>NUCLEOTIDE SEQUENCE [LARGE SCALE GENOMIC DNA]</scope>
</reference>
<comment type="similarity">
    <text evidence="2">Belongs to the N(4)/N(6)-methyltransferase family.</text>
</comment>
<sequence length="1241" mass="136927">MLTNGAWLEAQDDASQRAVDLVLDLMAIPGTSGQEGRAVEYITDCLRSAGVDEESIKTDQAHRRSPLDGEVGNLICKLPGTIRAPRRLLMAHIDTVPLCVGAKPTVDGTMVYSTDVKTGVGADNRAGAAVVLNTALEILNNDIPHPPITFFWPVQEEVGLHGVRHATLGLLGKPKLAFNFDGGSPTKLTIGATGSYRMKIVIEGLASHAGGAPEKGVSAIAIASLAIADLHREGWHGDVKKKNLHGTSNFGFISGGGAINVVPDRVEIRAEARSHDAKFRLTIAEAIEKAFRKAVTEVRSIDGKRGSMHLERRLDYDAFCLPEDEPCVLAAEEAIRAADSEPFRAISNGGLDANWMTARGIPTVTIGCGQRNAHTTGEQLDLPEFQLACRIGMNMALLNGLVVAVDLDDEVCLCFHVTKRKVVNFIRVTKPRRPGQLSECFGAGTGCGWCRKLLTHYFEQAAAGGETTADEPTSAEHAKSRAKYIRAGGGTPPITADTENRIRRMGRQLGIPFDVDPGKLYCKDASAVPLTEPYSWAWRVYIPEGTRYRLYVRSENIPIRPGHQFPKGDDPLFELEPGEMLVRVWVKNEVGNSTLMVATDWGRYELDFDASFLREGYNVTYGNGGPKGENPGNGIAPPDTVQLYRNVKDMKDDYEEIGGTTYVKHGLLVWLERIPEEEDTSRPVLLNRVHQGDCITRLGEVEPGSVDLAFADPPFNIGYDYDVYDDRRSRDEYLAWSKDWMAAVYKALKPSGTFWLAIGDEFAAELKVLAQNQVGFTCRSWVIWYYTFGVNCVRGFSRSHTHLFHFVKDPNNFTFNADNPAVRVMSARQLVYGDARANPKGRLPDNTWILRPQDAPGGSFAPSHDTWYFARVAGTFKEREGFHGCQMPEQLLGRIIRFSSNPMDVVLDPFSGSGTTLTVAKKLGRQWLGFELSREYVKRIKDRLASAEVGDALDGPEDPVASAPKTSKGRKNIRVHKGRTVPHADAETEQGIISAYEKTAEGKSTDYLLCDPELNAEFVAACKKLGLAGGAFVWNRILLRLRKAGRLPKAAMPGQVRTFESMDAYSFASEIAMQSLGNDYGLKIDDILCAPNFASEFDRIAGEFAPGYSSFDYRWAALAVRKRAITAKKAAKAHCLEWLDRELPKALPLTKPLSEEYERPGVYVVSNHVHKLYVGETSNLRGRIDAMRENPVWEKLDPRSVTLLPEVKPVEQPGLQSILICRTKPLLNSELLRPKLDQLAV</sequence>
<dbReference type="Gene3D" id="3.40.630.10">
    <property type="entry name" value="Zn peptidases"/>
    <property type="match status" value="1"/>
</dbReference>
<evidence type="ECO:0000313" key="10">
    <source>
        <dbReference type="EMBL" id="CAK9068779.1"/>
    </source>
</evidence>